<dbReference type="PRINTS" id="PR01438">
    <property type="entry name" value="UNVRSLSTRESS"/>
</dbReference>
<dbReference type="SUPFAM" id="SSF52402">
    <property type="entry name" value="Adenine nucleotide alpha hydrolases-like"/>
    <property type="match status" value="1"/>
</dbReference>
<dbReference type="InterPro" id="IPR006016">
    <property type="entry name" value="UspA"/>
</dbReference>
<keyword evidence="3" id="KW-1185">Reference proteome</keyword>
<evidence type="ECO:0000259" key="1">
    <source>
        <dbReference type="Pfam" id="PF00582"/>
    </source>
</evidence>
<dbReference type="Gene3D" id="3.40.50.620">
    <property type="entry name" value="HUPs"/>
    <property type="match status" value="1"/>
</dbReference>
<dbReference type="InterPro" id="IPR006015">
    <property type="entry name" value="Universal_stress_UspA"/>
</dbReference>
<dbReference type="PANTHER" id="PTHR46553">
    <property type="entry name" value="ADENINE NUCLEOTIDE ALPHA HYDROLASES-LIKE SUPERFAMILY PROTEIN"/>
    <property type="match status" value="1"/>
</dbReference>
<dbReference type="Pfam" id="PF00582">
    <property type="entry name" value="Usp"/>
    <property type="match status" value="1"/>
</dbReference>
<accession>A0AAN7KL17</accession>
<protein>
    <recommendedName>
        <fullName evidence="1">UspA domain-containing protein</fullName>
    </recommendedName>
</protein>
<dbReference type="EMBL" id="JAXQNO010000022">
    <property type="protein sequence ID" value="KAK4767129.1"/>
    <property type="molecule type" value="Genomic_DNA"/>
</dbReference>
<gene>
    <name evidence="2" type="ORF">SAY86_014879</name>
</gene>
<sequence>MAGGEKQVMVIGIDESEHSKYALEWTLDRFVAPYASNCPFKLFIVYARPHAASAVCLTGPGGAAGDFLPLVEADLQKTAARVLDNARQICESKSVNDVALEVGEGDPRYVLCEAVDKHHAAILVVGSHGYGTVKRAVLGSVSDYCAHHAHCNVMIVKKPTTIH</sequence>
<evidence type="ECO:0000313" key="3">
    <source>
        <dbReference type="Proteomes" id="UP001346149"/>
    </source>
</evidence>
<dbReference type="InterPro" id="IPR014729">
    <property type="entry name" value="Rossmann-like_a/b/a_fold"/>
</dbReference>
<name>A0AAN7KL17_TRANT</name>
<feature type="domain" description="UspA" evidence="1">
    <location>
        <begin position="9"/>
        <end position="157"/>
    </location>
</feature>
<dbReference type="CDD" id="cd23659">
    <property type="entry name" value="USP_At3g01520-like"/>
    <property type="match status" value="1"/>
</dbReference>
<evidence type="ECO:0000313" key="2">
    <source>
        <dbReference type="EMBL" id="KAK4767129.1"/>
    </source>
</evidence>
<organism evidence="2 3">
    <name type="scientific">Trapa natans</name>
    <name type="common">Water chestnut</name>
    <dbReference type="NCBI Taxonomy" id="22666"/>
    <lineage>
        <taxon>Eukaryota</taxon>
        <taxon>Viridiplantae</taxon>
        <taxon>Streptophyta</taxon>
        <taxon>Embryophyta</taxon>
        <taxon>Tracheophyta</taxon>
        <taxon>Spermatophyta</taxon>
        <taxon>Magnoliopsida</taxon>
        <taxon>eudicotyledons</taxon>
        <taxon>Gunneridae</taxon>
        <taxon>Pentapetalae</taxon>
        <taxon>rosids</taxon>
        <taxon>malvids</taxon>
        <taxon>Myrtales</taxon>
        <taxon>Lythraceae</taxon>
        <taxon>Trapa</taxon>
    </lineage>
</organism>
<dbReference type="Proteomes" id="UP001346149">
    <property type="component" value="Unassembled WGS sequence"/>
</dbReference>
<comment type="caution">
    <text evidence="2">The sequence shown here is derived from an EMBL/GenBank/DDBJ whole genome shotgun (WGS) entry which is preliminary data.</text>
</comment>
<dbReference type="PANTHER" id="PTHR46553:SF3">
    <property type="entry name" value="ADENINE NUCLEOTIDE ALPHA HYDROLASES-LIKE SUPERFAMILY PROTEIN"/>
    <property type="match status" value="1"/>
</dbReference>
<proteinExistence type="predicted"/>
<reference evidence="2 3" key="1">
    <citation type="journal article" date="2023" name="Hortic Res">
        <title>Pangenome of water caltrop reveals structural variations and asymmetric subgenome divergence after allopolyploidization.</title>
        <authorList>
            <person name="Zhang X."/>
            <person name="Chen Y."/>
            <person name="Wang L."/>
            <person name="Yuan Y."/>
            <person name="Fang M."/>
            <person name="Shi L."/>
            <person name="Lu R."/>
            <person name="Comes H.P."/>
            <person name="Ma Y."/>
            <person name="Chen Y."/>
            <person name="Huang G."/>
            <person name="Zhou Y."/>
            <person name="Zheng Z."/>
            <person name="Qiu Y."/>
        </authorList>
    </citation>
    <scope>NUCLEOTIDE SEQUENCE [LARGE SCALE GENOMIC DNA]</scope>
    <source>
        <strain evidence="2">F231</strain>
    </source>
</reference>
<dbReference type="AlphaFoldDB" id="A0AAN7KL17"/>